<evidence type="ECO:0000256" key="6">
    <source>
        <dbReference type="PROSITE-ProRule" id="PRU01091"/>
    </source>
</evidence>
<dbReference type="SUPFAM" id="SSF48452">
    <property type="entry name" value="TPR-like"/>
    <property type="match status" value="1"/>
</dbReference>
<evidence type="ECO:0000256" key="1">
    <source>
        <dbReference type="ARBA" id="ARBA00005820"/>
    </source>
</evidence>
<dbReference type="InterPro" id="IPR051677">
    <property type="entry name" value="AfsR-DnrI-RedD_regulator"/>
</dbReference>
<feature type="domain" description="OmpR/PhoB-type" evidence="7">
    <location>
        <begin position="9"/>
        <end position="110"/>
    </location>
</feature>
<protein>
    <submittedName>
        <fullName evidence="8">DNA-binding SARP family transcriptional activator</fullName>
    </submittedName>
</protein>
<dbReference type="EMBL" id="JAUSZS010000008">
    <property type="protein sequence ID" value="MDQ0936758.1"/>
    <property type="molecule type" value="Genomic_DNA"/>
</dbReference>
<gene>
    <name evidence="8" type="ORF">QFZ49_006733</name>
</gene>
<dbReference type="InterPro" id="IPR011990">
    <property type="entry name" value="TPR-like_helical_dom_sf"/>
</dbReference>
<dbReference type="InterPro" id="IPR016032">
    <property type="entry name" value="Sig_transdc_resp-reg_C-effctor"/>
</dbReference>
<keyword evidence="2" id="KW-0902">Two-component regulatory system</keyword>
<dbReference type="Gene3D" id="1.25.40.10">
    <property type="entry name" value="Tetratricopeptide repeat domain"/>
    <property type="match status" value="1"/>
</dbReference>
<dbReference type="Proteomes" id="UP001223072">
    <property type="component" value="Unassembled WGS sequence"/>
</dbReference>
<dbReference type="PANTHER" id="PTHR35807">
    <property type="entry name" value="TRANSCRIPTIONAL REGULATOR REDD-RELATED"/>
    <property type="match status" value="1"/>
</dbReference>
<dbReference type="PANTHER" id="PTHR35807:SF1">
    <property type="entry name" value="TRANSCRIPTIONAL REGULATOR REDD"/>
    <property type="match status" value="1"/>
</dbReference>
<evidence type="ECO:0000256" key="5">
    <source>
        <dbReference type="ARBA" id="ARBA00023163"/>
    </source>
</evidence>
<dbReference type="SUPFAM" id="SSF46894">
    <property type="entry name" value="C-terminal effector domain of the bipartite response regulators"/>
    <property type="match status" value="1"/>
</dbReference>
<evidence type="ECO:0000313" key="9">
    <source>
        <dbReference type="Proteomes" id="UP001223072"/>
    </source>
</evidence>
<name>A0ABU0RXN9_9ACTN</name>
<dbReference type="GO" id="GO:0003677">
    <property type="term" value="F:DNA binding"/>
    <property type="evidence" value="ECO:0007669"/>
    <property type="project" value="UniProtKB-KW"/>
</dbReference>
<dbReference type="InterPro" id="IPR001867">
    <property type="entry name" value="OmpR/PhoB-type_DNA-bd"/>
</dbReference>
<keyword evidence="3" id="KW-0805">Transcription regulation</keyword>
<dbReference type="RefSeq" id="WP_307630111.1">
    <property type="nucleotide sequence ID" value="NZ_JAUSZS010000008.1"/>
</dbReference>
<proteinExistence type="inferred from homology"/>
<keyword evidence="9" id="KW-1185">Reference proteome</keyword>
<organism evidence="8 9">
    <name type="scientific">Streptomyces turgidiscabies</name>
    <dbReference type="NCBI Taxonomy" id="85558"/>
    <lineage>
        <taxon>Bacteria</taxon>
        <taxon>Bacillati</taxon>
        <taxon>Actinomycetota</taxon>
        <taxon>Actinomycetes</taxon>
        <taxon>Kitasatosporales</taxon>
        <taxon>Streptomycetaceae</taxon>
        <taxon>Streptomyces</taxon>
    </lineage>
</organism>
<reference evidence="8 9" key="1">
    <citation type="submission" date="2023-07" db="EMBL/GenBank/DDBJ databases">
        <title>Comparative genomics of wheat-associated soil bacteria to identify genetic determinants of phenazine resistance.</title>
        <authorList>
            <person name="Mouncey N."/>
        </authorList>
    </citation>
    <scope>NUCLEOTIDE SEQUENCE [LARGE SCALE GENOMIC DNA]</scope>
    <source>
        <strain evidence="8 9">W2I16</strain>
    </source>
</reference>
<dbReference type="SMART" id="SM00862">
    <property type="entry name" value="Trans_reg_C"/>
    <property type="match status" value="1"/>
</dbReference>
<sequence length="263" mass="29005">MAETVRDGAAAVPSGKLRYEVLGPLRVHGPGRSDLVSAPRMAALLALSLLRAYQIVPVEQLVAEIWGDRAPRRAVASLQGYVSHLRKLLAVPERPESPIVTRSPGYSLILGDDALDLREFQELLGTGRSEAGALRHEHAVVAFGAALSLCRGPALHGLEHIPAAREFTTWYEESRLECTELLVESKLALGQHRDLVGDLYTLTSEHPLREVFHRQLMLALYRSGRQADALAVYRSLRDHLGRDLGLEPGRASRDLHQKKDTPT</sequence>
<dbReference type="InterPro" id="IPR036388">
    <property type="entry name" value="WH-like_DNA-bd_sf"/>
</dbReference>
<feature type="DNA-binding region" description="OmpR/PhoB-type" evidence="6">
    <location>
        <begin position="9"/>
        <end position="110"/>
    </location>
</feature>
<comment type="similarity">
    <text evidence="1">Belongs to the AfsR/DnrI/RedD regulatory family.</text>
</comment>
<keyword evidence="4 6" id="KW-0238">DNA-binding</keyword>
<evidence type="ECO:0000313" key="8">
    <source>
        <dbReference type="EMBL" id="MDQ0936758.1"/>
    </source>
</evidence>
<evidence type="ECO:0000256" key="4">
    <source>
        <dbReference type="ARBA" id="ARBA00023125"/>
    </source>
</evidence>
<accession>A0ABU0RXN9</accession>
<evidence type="ECO:0000256" key="3">
    <source>
        <dbReference type="ARBA" id="ARBA00023015"/>
    </source>
</evidence>
<dbReference type="InterPro" id="IPR005158">
    <property type="entry name" value="BTAD"/>
</dbReference>
<dbReference type="PROSITE" id="PS51755">
    <property type="entry name" value="OMPR_PHOB"/>
    <property type="match status" value="1"/>
</dbReference>
<dbReference type="Gene3D" id="1.10.10.10">
    <property type="entry name" value="Winged helix-like DNA-binding domain superfamily/Winged helix DNA-binding domain"/>
    <property type="match status" value="1"/>
</dbReference>
<dbReference type="CDD" id="cd15831">
    <property type="entry name" value="BTAD"/>
    <property type="match status" value="1"/>
</dbReference>
<dbReference type="Pfam" id="PF00486">
    <property type="entry name" value="Trans_reg_C"/>
    <property type="match status" value="1"/>
</dbReference>
<keyword evidence="5" id="KW-0804">Transcription</keyword>
<dbReference type="SMART" id="SM01043">
    <property type="entry name" value="BTAD"/>
    <property type="match status" value="1"/>
</dbReference>
<dbReference type="Pfam" id="PF03704">
    <property type="entry name" value="BTAD"/>
    <property type="match status" value="1"/>
</dbReference>
<comment type="caution">
    <text evidence="8">The sequence shown here is derived from an EMBL/GenBank/DDBJ whole genome shotgun (WGS) entry which is preliminary data.</text>
</comment>
<evidence type="ECO:0000259" key="7">
    <source>
        <dbReference type="PROSITE" id="PS51755"/>
    </source>
</evidence>
<evidence type="ECO:0000256" key="2">
    <source>
        <dbReference type="ARBA" id="ARBA00023012"/>
    </source>
</evidence>